<keyword evidence="6" id="KW-0508">mRNA splicing</keyword>
<protein>
    <recommendedName>
        <fullName evidence="10">SDE2-like domain-containing protein</fullName>
    </recommendedName>
</protein>
<keyword evidence="7" id="KW-0539">Nucleus</keyword>
<evidence type="ECO:0000313" key="12">
    <source>
        <dbReference type="Proteomes" id="UP000612746"/>
    </source>
</evidence>
<evidence type="ECO:0000256" key="1">
    <source>
        <dbReference type="ARBA" id="ARBA00004123"/>
    </source>
</evidence>
<evidence type="ECO:0000256" key="5">
    <source>
        <dbReference type="ARBA" id="ARBA00022664"/>
    </source>
</evidence>
<evidence type="ECO:0000256" key="2">
    <source>
        <dbReference type="ARBA" id="ARBA00004496"/>
    </source>
</evidence>
<evidence type="ECO:0000256" key="7">
    <source>
        <dbReference type="ARBA" id="ARBA00023242"/>
    </source>
</evidence>
<dbReference type="GO" id="GO:0005737">
    <property type="term" value="C:cytoplasm"/>
    <property type="evidence" value="ECO:0007669"/>
    <property type="project" value="UniProtKB-SubCell"/>
</dbReference>
<feature type="compositionally biased region" description="Basic and acidic residues" evidence="9">
    <location>
        <begin position="252"/>
        <end position="262"/>
    </location>
</feature>
<dbReference type="PANTHER" id="PTHR12786">
    <property type="entry name" value="SPLICING FACTOR SF3A-RELATED"/>
    <property type="match status" value="1"/>
</dbReference>
<keyword evidence="4" id="KW-0963">Cytoplasm</keyword>
<accession>A0A8H7UIR6</accession>
<evidence type="ECO:0000256" key="3">
    <source>
        <dbReference type="ARBA" id="ARBA00008726"/>
    </source>
</evidence>
<name>A0A8H7UIR6_9FUNG</name>
<gene>
    <name evidence="11" type="ORF">INT44_005104</name>
</gene>
<evidence type="ECO:0000259" key="10">
    <source>
        <dbReference type="Pfam" id="PF22782"/>
    </source>
</evidence>
<evidence type="ECO:0000256" key="6">
    <source>
        <dbReference type="ARBA" id="ARBA00023187"/>
    </source>
</evidence>
<proteinExistence type="inferred from homology"/>
<dbReference type="PANTHER" id="PTHR12786:SF1">
    <property type="entry name" value="SPLICING REGULATOR SDE2"/>
    <property type="match status" value="1"/>
</dbReference>
<dbReference type="AlphaFoldDB" id="A0A8H7UIR6"/>
<dbReference type="GO" id="GO:0006397">
    <property type="term" value="P:mRNA processing"/>
    <property type="evidence" value="ECO:0007669"/>
    <property type="project" value="UniProtKB-KW"/>
</dbReference>
<feature type="domain" description="SDE2-like" evidence="10">
    <location>
        <begin position="89"/>
        <end position="190"/>
    </location>
</feature>
<dbReference type="Pfam" id="PF22782">
    <property type="entry name" value="SDE2"/>
    <property type="match status" value="1"/>
</dbReference>
<comment type="caution">
    <text evidence="11">The sequence shown here is derived from an EMBL/GenBank/DDBJ whole genome shotgun (WGS) entry which is preliminary data.</text>
</comment>
<dbReference type="EMBL" id="JAEPRA010000003">
    <property type="protein sequence ID" value="KAG2187416.1"/>
    <property type="molecule type" value="Genomic_DNA"/>
</dbReference>
<evidence type="ECO:0000256" key="8">
    <source>
        <dbReference type="ARBA" id="ARBA00023306"/>
    </source>
</evidence>
<keyword evidence="12" id="KW-1185">Reference proteome</keyword>
<dbReference type="InterPro" id="IPR051421">
    <property type="entry name" value="RNA_Proc_DNA_Dmg_Regulator"/>
</dbReference>
<keyword evidence="8" id="KW-0131">Cell cycle</keyword>
<feature type="compositionally biased region" description="Acidic residues" evidence="9">
    <location>
        <begin position="216"/>
        <end position="233"/>
    </location>
</feature>
<keyword evidence="5" id="KW-0507">mRNA processing</keyword>
<feature type="compositionally biased region" description="Acidic residues" evidence="9">
    <location>
        <begin position="263"/>
        <end position="274"/>
    </location>
</feature>
<feature type="non-terminal residue" evidence="11">
    <location>
        <position position="1"/>
    </location>
</feature>
<evidence type="ECO:0000313" key="11">
    <source>
        <dbReference type="EMBL" id="KAG2187416.1"/>
    </source>
</evidence>
<dbReference type="CDD" id="cd17039">
    <property type="entry name" value="Ubl_ubiquitin_like"/>
    <property type="match status" value="1"/>
</dbReference>
<dbReference type="OrthoDB" id="547031at2759"/>
<dbReference type="SUPFAM" id="SSF54236">
    <property type="entry name" value="Ubiquitin-like"/>
    <property type="match status" value="1"/>
</dbReference>
<feature type="compositionally biased region" description="Basic residues" evidence="9">
    <location>
        <begin position="342"/>
        <end position="351"/>
    </location>
</feature>
<dbReference type="InterPro" id="IPR053822">
    <property type="entry name" value="SDE2-like_dom"/>
</dbReference>
<dbReference type="GO" id="GO:0005634">
    <property type="term" value="C:nucleus"/>
    <property type="evidence" value="ECO:0007669"/>
    <property type="project" value="UniProtKB-SubCell"/>
</dbReference>
<comment type="subcellular location">
    <subcellularLocation>
        <location evidence="2">Cytoplasm</location>
    </subcellularLocation>
    <subcellularLocation>
        <location evidence="1">Nucleus</location>
    </subcellularLocation>
</comment>
<reference evidence="11" key="1">
    <citation type="submission" date="2020-12" db="EMBL/GenBank/DDBJ databases">
        <title>Metabolic potential, ecology and presence of endohyphal bacteria is reflected in genomic diversity of Mucoromycotina.</title>
        <authorList>
            <person name="Muszewska A."/>
            <person name="Okrasinska A."/>
            <person name="Steczkiewicz K."/>
            <person name="Drgas O."/>
            <person name="Orlowska M."/>
            <person name="Perlinska-Lenart U."/>
            <person name="Aleksandrzak-Piekarczyk T."/>
            <person name="Szatraj K."/>
            <person name="Zielenkiewicz U."/>
            <person name="Pilsyk S."/>
            <person name="Malc E."/>
            <person name="Mieczkowski P."/>
            <person name="Kruszewska J.S."/>
            <person name="Biernat P."/>
            <person name="Pawlowska J."/>
        </authorList>
    </citation>
    <scope>NUCLEOTIDE SEQUENCE</scope>
    <source>
        <strain evidence="11">WA0000051536</strain>
    </source>
</reference>
<feature type="region of interest" description="Disordered" evidence="9">
    <location>
        <begin position="196"/>
        <end position="351"/>
    </location>
</feature>
<dbReference type="GO" id="GO:0008380">
    <property type="term" value="P:RNA splicing"/>
    <property type="evidence" value="ECO:0007669"/>
    <property type="project" value="UniProtKB-KW"/>
</dbReference>
<dbReference type="Gene3D" id="3.10.20.90">
    <property type="entry name" value="Phosphatidylinositol 3-kinase Catalytic Subunit, Chain A, domain 1"/>
    <property type="match status" value="1"/>
</dbReference>
<dbReference type="Proteomes" id="UP000612746">
    <property type="component" value="Unassembled WGS sequence"/>
</dbReference>
<organism evidence="11 12">
    <name type="scientific">Umbelopsis vinacea</name>
    <dbReference type="NCBI Taxonomy" id="44442"/>
    <lineage>
        <taxon>Eukaryota</taxon>
        <taxon>Fungi</taxon>
        <taxon>Fungi incertae sedis</taxon>
        <taxon>Mucoromycota</taxon>
        <taxon>Mucoromycotina</taxon>
        <taxon>Umbelopsidomycetes</taxon>
        <taxon>Umbelopsidales</taxon>
        <taxon>Umbelopsidaceae</taxon>
        <taxon>Umbelopsis</taxon>
    </lineage>
</organism>
<comment type="similarity">
    <text evidence="3">Belongs to the SDE2 family.</text>
</comment>
<evidence type="ECO:0000256" key="9">
    <source>
        <dbReference type="SAM" id="MobiDB-lite"/>
    </source>
</evidence>
<evidence type="ECO:0000256" key="4">
    <source>
        <dbReference type="ARBA" id="ARBA00022490"/>
    </source>
</evidence>
<feature type="compositionally biased region" description="Acidic residues" evidence="9">
    <location>
        <begin position="284"/>
        <end position="321"/>
    </location>
</feature>
<sequence length="351" mass="38895">RPSKTMHHNFQAIVNTFADVKPLCLGFNPDGEATIGDLKSRLQSITSIQLADQRLTTLGGKDLDDSAMIFNENDTCGPIVYNLSIRMVGGKGGFGSMLRAQGGRMNAQKSTNFDACRDLQGRRVKDVNDAKKLQEYLESLPEREKEKAEKLKQKIEKALEAPPTKKYRFDDNKFMEDREQAIEDVKSAVSELMKSAASSTSRQKAPKATVAVMSVFDDDDEDDEDEEDEDDMGEPSSTSSSEKVAEQPIMDSKGKGKAKESTDIADAEETDENEKTDLAAFMEADLDEYDSEDDEEFEAASSESSDDIDDEDLVDEDDMSDNEVPQPKAQSSSSATKGKGKETRKRKERDD</sequence>
<dbReference type="InterPro" id="IPR029071">
    <property type="entry name" value="Ubiquitin-like_domsf"/>
</dbReference>